<dbReference type="Gene3D" id="3.30.70.20">
    <property type="match status" value="2"/>
</dbReference>
<evidence type="ECO:0000259" key="6">
    <source>
        <dbReference type="PROSITE" id="PS51379"/>
    </source>
</evidence>
<dbReference type="PANTHER" id="PTHR43177:SF3">
    <property type="entry name" value="PROTEIN NRFC HOMOLOG"/>
    <property type="match status" value="1"/>
</dbReference>
<evidence type="ECO:0000256" key="1">
    <source>
        <dbReference type="ARBA" id="ARBA00022485"/>
    </source>
</evidence>
<evidence type="ECO:0000256" key="5">
    <source>
        <dbReference type="SAM" id="MobiDB-lite"/>
    </source>
</evidence>
<dbReference type="GO" id="GO:0046872">
    <property type="term" value="F:metal ion binding"/>
    <property type="evidence" value="ECO:0007669"/>
    <property type="project" value="UniProtKB-KW"/>
</dbReference>
<name>A0A1D7TNL2_9BACT</name>
<reference evidence="8" key="1">
    <citation type="submission" date="2016-08" db="EMBL/GenBank/DDBJ databases">
        <title>Complete genome sequence of the organohalide-respiring Epsilonproteobacterium Sulfurospirillum halorespirans.</title>
        <authorList>
            <person name="Goris T."/>
            <person name="Zimmermann J."/>
            <person name="Schenz B."/>
            <person name="Lemos M."/>
            <person name="Hackermueller J."/>
            <person name="Diekert G."/>
        </authorList>
    </citation>
    <scope>NUCLEOTIDE SEQUENCE [LARGE SCALE GENOMIC DNA]</scope>
    <source>
        <strain>DSM 13726</strain>
        <strain evidence="8">PCE-M2</strain>
    </source>
</reference>
<keyword evidence="4" id="KW-0411">Iron-sulfur</keyword>
<dbReference type="RefSeq" id="WP_069479073.1">
    <property type="nucleotide sequence ID" value="NZ_CP017111.1"/>
</dbReference>
<gene>
    <name evidence="7" type="ORF">SHALO_2797</name>
</gene>
<organism evidence="7 8">
    <name type="scientific">Sulfurospirillum halorespirans DSM 13726</name>
    <dbReference type="NCBI Taxonomy" id="1193502"/>
    <lineage>
        <taxon>Bacteria</taxon>
        <taxon>Pseudomonadati</taxon>
        <taxon>Campylobacterota</taxon>
        <taxon>Epsilonproteobacteria</taxon>
        <taxon>Campylobacterales</taxon>
        <taxon>Sulfurospirillaceae</taxon>
        <taxon>Sulfurospirillum</taxon>
    </lineage>
</organism>
<evidence type="ECO:0000256" key="4">
    <source>
        <dbReference type="ARBA" id="ARBA00023014"/>
    </source>
</evidence>
<dbReference type="PATRIC" id="fig|1193502.14.peg.2829"/>
<keyword evidence="3" id="KW-0408">Iron</keyword>
<protein>
    <submittedName>
        <fullName evidence="7">Psr/DMSO reductase-like protein chain B, iron-sulfur binding subunit</fullName>
    </submittedName>
</protein>
<dbReference type="InterPro" id="IPR017900">
    <property type="entry name" value="4Fe4S_Fe_S_CS"/>
</dbReference>
<feature type="domain" description="4Fe-4S ferredoxin-type" evidence="6">
    <location>
        <begin position="3"/>
        <end position="33"/>
    </location>
</feature>
<accession>A0A1D7TNL2</accession>
<evidence type="ECO:0000313" key="8">
    <source>
        <dbReference type="Proteomes" id="UP000094609"/>
    </source>
</evidence>
<keyword evidence="8" id="KW-1185">Reference proteome</keyword>
<dbReference type="InterPro" id="IPR050954">
    <property type="entry name" value="ET_IronSulfur_Cluster-Binding"/>
</dbReference>
<dbReference type="PANTHER" id="PTHR43177">
    <property type="entry name" value="PROTEIN NRFC"/>
    <property type="match status" value="1"/>
</dbReference>
<dbReference type="InterPro" id="IPR017896">
    <property type="entry name" value="4Fe4S_Fe-S-bd"/>
</dbReference>
<feature type="region of interest" description="Disordered" evidence="5">
    <location>
        <begin position="190"/>
        <end position="212"/>
    </location>
</feature>
<proteinExistence type="predicted"/>
<dbReference type="CDD" id="cd10551">
    <property type="entry name" value="PsrB"/>
    <property type="match status" value="1"/>
</dbReference>
<keyword evidence="1" id="KW-0004">4Fe-4S</keyword>
<evidence type="ECO:0000256" key="3">
    <source>
        <dbReference type="ARBA" id="ARBA00023004"/>
    </source>
</evidence>
<dbReference type="SUPFAM" id="SSF54862">
    <property type="entry name" value="4Fe-4S ferredoxins"/>
    <property type="match status" value="1"/>
</dbReference>
<dbReference type="GO" id="GO:0051539">
    <property type="term" value="F:4 iron, 4 sulfur cluster binding"/>
    <property type="evidence" value="ECO:0007669"/>
    <property type="project" value="UniProtKB-KW"/>
</dbReference>
<feature type="domain" description="4Fe-4S ferredoxin-type" evidence="6">
    <location>
        <begin position="81"/>
        <end position="110"/>
    </location>
</feature>
<dbReference type="Pfam" id="PF13247">
    <property type="entry name" value="Fer4_11"/>
    <property type="match status" value="1"/>
</dbReference>
<dbReference type="EMBL" id="CP017111">
    <property type="protein sequence ID" value="AOO66550.1"/>
    <property type="molecule type" value="Genomic_DNA"/>
</dbReference>
<dbReference type="PROSITE" id="PS00198">
    <property type="entry name" value="4FE4S_FER_1"/>
    <property type="match status" value="1"/>
</dbReference>
<dbReference type="Proteomes" id="UP000094609">
    <property type="component" value="Chromosome"/>
</dbReference>
<dbReference type="PROSITE" id="PS51379">
    <property type="entry name" value="4FE4S_FER_2"/>
    <property type="match status" value="2"/>
</dbReference>
<keyword evidence="2" id="KW-0479">Metal-binding</keyword>
<dbReference type="AlphaFoldDB" id="A0A1D7TNL2"/>
<evidence type="ECO:0000256" key="2">
    <source>
        <dbReference type="ARBA" id="ARBA00022723"/>
    </source>
</evidence>
<dbReference type="KEGG" id="shal:SHALO_2797"/>
<evidence type="ECO:0000313" key="7">
    <source>
        <dbReference type="EMBL" id="AOO66550.1"/>
    </source>
</evidence>
<sequence>MKNTMVIDLDRCIGCYSCEIACKMENDVALGVYYNKVLTIGPTGTFPDIEQYFLPTICQQCYDAPCVGVCPTGAAYKAADGTVLVNKELCIGCKYCMMACPYGARSFNEAQKVVEKCTLCGHLQAIGEEPACVKVCCSKARTFGDIEDPNSHISQVLREAGSDNIHTLPDSGNHPSVKYILHRKTATWQATPPKETWRNSNQSGRKGDKQHG</sequence>
<dbReference type="STRING" id="1193502.SHALO_2797"/>